<keyword evidence="4" id="KW-0645">Protease</keyword>
<dbReference type="PANTHER" id="PTHR30023">
    <property type="entry name" value="D-ALANYL-D-ALANINE CARBOXYPEPTIDASE"/>
    <property type="match status" value="1"/>
</dbReference>
<keyword evidence="5" id="KW-1185">Reference proteome</keyword>
<comment type="caution">
    <text evidence="4">The sequence shown here is derived from an EMBL/GenBank/DDBJ whole genome shotgun (WGS) entry which is preliminary data.</text>
</comment>
<accession>A0A261EZ42</accession>
<keyword evidence="3" id="KW-1133">Transmembrane helix</keyword>
<dbReference type="InterPro" id="IPR000667">
    <property type="entry name" value="Peptidase_S13"/>
</dbReference>
<feature type="transmembrane region" description="Helical" evidence="3">
    <location>
        <begin position="56"/>
        <end position="77"/>
    </location>
</feature>
<dbReference type="EMBL" id="MWWR01000005">
    <property type="protein sequence ID" value="OZG52108.1"/>
    <property type="molecule type" value="Genomic_DNA"/>
</dbReference>
<dbReference type="GO" id="GO:0000270">
    <property type="term" value="P:peptidoglycan metabolic process"/>
    <property type="evidence" value="ECO:0007669"/>
    <property type="project" value="TreeGrafter"/>
</dbReference>
<keyword evidence="3" id="KW-0812">Transmembrane</keyword>
<evidence type="ECO:0000256" key="1">
    <source>
        <dbReference type="ARBA" id="ARBA00006096"/>
    </source>
</evidence>
<evidence type="ECO:0000313" key="4">
    <source>
        <dbReference type="EMBL" id="OZG52108.1"/>
    </source>
</evidence>
<sequence length="526" mass="53388">MTDRGAGTGMDAQNGTDDGAGIDAGAGIGAVTGADAASVADTTSRRRRITPAATRILVSAGVVIVLFVAFAIVHGGVLGRGGADSTRVSSISVRPAKATVSTLAGDLDTSASVDTAAVQQIVDDYSATAGLGTTYSIVVLDADGTQIAGHDADVAREPASTTKTLTAYAASATLDLNRTLDTQVFLRGSGSSSSSSASADGATIVLKGNGDVLLGDGESDPTHTNGRAGLATLARRTADALAADGISQVTLDYDDTLFGSKRLPDGIEETNENYIYEMPASSMAIDLDRQWGGEGEADPDRVTSYPSKTDTPALNVATRFAQLLAEDGIAVTNADAPVSAAVGDGDTQLTSVSSAPLWQVMSFMLKNSSNTLAEEFGRLMALQAGYENSPEGAARAVTDIITNAGIHSDGLELRDCSGLTLGTRISALTLADVQRHLATMGETASAPVLEGLIVPGIDRLHGTYGEASYGVLFTKTGTLSNVRSLAGTATTTNGGALFFAVVCVDMGDFAAVGNANEAFAGSLAAL</sequence>
<keyword evidence="2" id="KW-0378">Hydrolase</keyword>
<evidence type="ECO:0000313" key="5">
    <source>
        <dbReference type="Proteomes" id="UP000216725"/>
    </source>
</evidence>
<dbReference type="Pfam" id="PF02113">
    <property type="entry name" value="Peptidase_S13"/>
    <property type="match status" value="2"/>
</dbReference>
<evidence type="ECO:0000256" key="3">
    <source>
        <dbReference type="SAM" id="Phobius"/>
    </source>
</evidence>
<name>A0A261EZ42_9BIFI</name>
<dbReference type="AlphaFoldDB" id="A0A261EZ42"/>
<protein>
    <submittedName>
        <fullName evidence="4">D-alanyl-D-alanine carboxypeptidase</fullName>
    </submittedName>
</protein>
<dbReference type="GO" id="GO:0006508">
    <property type="term" value="P:proteolysis"/>
    <property type="evidence" value="ECO:0007669"/>
    <property type="project" value="InterPro"/>
</dbReference>
<gene>
    <name evidence="4" type="ORF">PSRA_0658</name>
</gene>
<proteinExistence type="inferred from homology"/>
<dbReference type="PANTHER" id="PTHR30023:SF0">
    <property type="entry name" value="PENICILLIN-SENSITIVE CARBOXYPEPTIDASE A"/>
    <property type="match status" value="1"/>
</dbReference>
<evidence type="ECO:0000256" key="2">
    <source>
        <dbReference type="ARBA" id="ARBA00022801"/>
    </source>
</evidence>
<comment type="similarity">
    <text evidence="1">Belongs to the peptidase S13 family.</text>
</comment>
<dbReference type="RefSeq" id="WP_094660494.1">
    <property type="nucleotide sequence ID" value="NZ_MWWR01000005.1"/>
</dbReference>
<dbReference type="InterPro" id="IPR012338">
    <property type="entry name" value="Beta-lactam/transpept-like"/>
</dbReference>
<keyword evidence="3" id="KW-0472">Membrane</keyword>
<dbReference type="Gene3D" id="3.40.710.10">
    <property type="entry name" value="DD-peptidase/beta-lactamase superfamily"/>
    <property type="match status" value="2"/>
</dbReference>
<dbReference type="Proteomes" id="UP000216725">
    <property type="component" value="Unassembled WGS sequence"/>
</dbReference>
<reference evidence="4 5" key="1">
    <citation type="journal article" date="2017" name="BMC Genomics">
        <title>Comparative genomic and phylogenomic analyses of the Bifidobacteriaceae family.</title>
        <authorList>
            <person name="Lugli G.A."/>
            <person name="Milani C."/>
            <person name="Turroni F."/>
            <person name="Duranti S."/>
            <person name="Mancabelli L."/>
            <person name="Mangifesta M."/>
            <person name="Ferrario C."/>
            <person name="Modesto M."/>
            <person name="Mattarelli P."/>
            <person name="Jiri K."/>
            <person name="van Sinderen D."/>
            <person name="Ventura M."/>
        </authorList>
    </citation>
    <scope>NUCLEOTIDE SEQUENCE [LARGE SCALE GENOMIC DNA]</scope>
    <source>
        <strain evidence="4 5">DSM 24742</strain>
    </source>
</reference>
<dbReference type="PRINTS" id="PR00922">
    <property type="entry name" value="DADACBPTASE3"/>
</dbReference>
<dbReference type="GO" id="GO:0004185">
    <property type="term" value="F:serine-type carboxypeptidase activity"/>
    <property type="evidence" value="ECO:0007669"/>
    <property type="project" value="InterPro"/>
</dbReference>
<dbReference type="OrthoDB" id="56883at2"/>
<keyword evidence="4" id="KW-0121">Carboxypeptidase</keyword>
<organism evidence="4 5">
    <name type="scientific">Pseudoscardovia radai</name>
    <dbReference type="NCBI Taxonomy" id="987066"/>
    <lineage>
        <taxon>Bacteria</taxon>
        <taxon>Bacillati</taxon>
        <taxon>Actinomycetota</taxon>
        <taxon>Actinomycetes</taxon>
        <taxon>Bifidobacteriales</taxon>
        <taxon>Bifidobacteriaceae</taxon>
        <taxon>Pseudoscardovia</taxon>
    </lineage>
</organism>
<dbReference type="SUPFAM" id="SSF56601">
    <property type="entry name" value="beta-lactamase/transpeptidase-like"/>
    <property type="match status" value="1"/>
</dbReference>